<feature type="transmembrane region" description="Helical" evidence="9">
    <location>
        <begin position="165"/>
        <end position="182"/>
    </location>
</feature>
<dbReference type="AlphaFoldDB" id="A0A839QIB1"/>
<dbReference type="Gene3D" id="3.30.565.10">
    <property type="entry name" value="Histidine kinase-like ATPase, C-terminal domain"/>
    <property type="match status" value="1"/>
</dbReference>
<dbReference type="InterPro" id="IPR011712">
    <property type="entry name" value="Sig_transdc_His_kin_sub3_dim/P"/>
</dbReference>
<evidence type="ECO:0000256" key="9">
    <source>
        <dbReference type="SAM" id="Phobius"/>
    </source>
</evidence>
<evidence type="ECO:0000313" key="12">
    <source>
        <dbReference type="EMBL" id="MBB2996138.1"/>
    </source>
</evidence>
<dbReference type="InterPro" id="IPR036890">
    <property type="entry name" value="HATPase_C_sf"/>
</dbReference>
<feature type="transmembrane region" description="Helical" evidence="9">
    <location>
        <begin position="139"/>
        <end position="158"/>
    </location>
</feature>
<evidence type="ECO:0000313" key="13">
    <source>
        <dbReference type="Proteomes" id="UP000523000"/>
    </source>
</evidence>
<protein>
    <recommendedName>
        <fullName evidence="2">histidine kinase</fullName>
        <ecNumber evidence="2">2.7.13.3</ecNumber>
    </recommendedName>
</protein>
<organism evidence="12 13">
    <name type="scientific">Paeniglutamicibacter cryotolerans</name>
    <dbReference type="NCBI Taxonomy" id="670079"/>
    <lineage>
        <taxon>Bacteria</taxon>
        <taxon>Bacillati</taxon>
        <taxon>Actinomycetota</taxon>
        <taxon>Actinomycetes</taxon>
        <taxon>Micrococcales</taxon>
        <taxon>Micrococcaceae</taxon>
        <taxon>Paeniglutamicibacter</taxon>
    </lineage>
</organism>
<dbReference type="SUPFAM" id="SSF55874">
    <property type="entry name" value="ATPase domain of HSP90 chaperone/DNA topoisomerase II/histidine kinase"/>
    <property type="match status" value="1"/>
</dbReference>
<dbReference type="PANTHER" id="PTHR24421:SF10">
    <property type="entry name" value="NITRATE_NITRITE SENSOR PROTEIN NARQ"/>
    <property type="match status" value="1"/>
</dbReference>
<evidence type="ECO:0000256" key="7">
    <source>
        <dbReference type="ARBA" id="ARBA00022840"/>
    </source>
</evidence>
<dbReference type="CDD" id="cd16917">
    <property type="entry name" value="HATPase_UhpB-NarQ-NarX-like"/>
    <property type="match status" value="1"/>
</dbReference>
<evidence type="ECO:0000259" key="10">
    <source>
        <dbReference type="Pfam" id="PF02518"/>
    </source>
</evidence>
<feature type="transmembrane region" description="Helical" evidence="9">
    <location>
        <begin position="73"/>
        <end position="92"/>
    </location>
</feature>
<feature type="domain" description="Signal transduction histidine kinase subgroup 3 dimerisation and phosphoacceptor" evidence="11">
    <location>
        <begin position="238"/>
        <end position="296"/>
    </location>
</feature>
<keyword evidence="7" id="KW-0067">ATP-binding</keyword>
<reference evidence="12 13" key="1">
    <citation type="submission" date="2020-08" db="EMBL/GenBank/DDBJ databases">
        <title>Sequencing the genomes of 1000 actinobacteria strains.</title>
        <authorList>
            <person name="Klenk H.-P."/>
        </authorList>
    </citation>
    <scope>NUCLEOTIDE SEQUENCE [LARGE SCALE GENOMIC DNA]</scope>
    <source>
        <strain evidence="12 13">DSM 22826</strain>
    </source>
</reference>
<keyword evidence="9" id="KW-0472">Membrane</keyword>
<gene>
    <name evidence="12" type="ORF">E9229_002329</name>
</gene>
<evidence type="ECO:0000256" key="6">
    <source>
        <dbReference type="ARBA" id="ARBA00022777"/>
    </source>
</evidence>
<proteinExistence type="predicted"/>
<evidence type="ECO:0000256" key="1">
    <source>
        <dbReference type="ARBA" id="ARBA00000085"/>
    </source>
</evidence>
<dbReference type="Proteomes" id="UP000523000">
    <property type="component" value="Unassembled WGS sequence"/>
</dbReference>
<evidence type="ECO:0000256" key="8">
    <source>
        <dbReference type="ARBA" id="ARBA00023012"/>
    </source>
</evidence>
<dbReference type="GO" id="GO:0046983">
    <property type="term" value="F:protein dimerization activity"/>
    <property type="evidence" value="ECO:0007669"/>
    <property type="project" value="InterPro"/>
</dbReference>
<keyword evidence="13" id="KW-1185">Reference proteome</keyword>
<dbReference type="EMBL" id="JACHVS010000001">
    <property type="protein sequence ID" value="MBB2996138.1"/>
    <property type="molecule type" value="Genomic_DNA"/>
</dbReference>
<feature type="domain" description="Histidine kinase/HSP90-like ATPase" evidence="10">
    <location>
        <begin position="339"/>
        <end position="426"/>
    </location>
</feature>
<dbReference type="PANTHER" id="PTHR24421">
    <property type="entry name" value="NITRATE/NITRITE SENSOR PROTEIN NARX-RELATED"/>
    <property type="match status" value="1"/>
</dbReference>
<comment type="caution">
    <text evidence="12">The sequence shown here is derived from an EMBL/GenBank/DDBJ whole genome shotgun (WGS) entry which is preliminary data.</text>
</comment>
<dbReference type="GO" id="GO:0016020">
    <property type="term" value="C:membrane"/>
    <property type="evidence" value="ECO:0007669"/>
    <property type="project" value="InterPro"/>
</dbReference>
<dbReference type="GO" id="GO:0005524">
    <property type="term" value="F:ATP binding"/>
    <property type="evidence" value="ECO:0007669"/>
    <property type="project" value="UniProtKB-KW"/>
</dbReference>
<feature type="transmembrane region" description="Helical" evidence="9">
    <location>
        <begin position="104"/>
        <end position="133"/>
    </location>
</feature>
<comment type="catalytic activity">
    <reaction evidence="1">
        <text>ATP + protein L-histidine = ADP + protein N-phospho-L-histidine.</text>
        <dbReference type="EC" id="2.7.13.3"/>
    </reaction>
</comment>
<dbReference type="InterPro" id="IPR003594">
    <property type="entry name" value="HATPase_dom"/>
</dbReference>
<keyword evidence="5" id="KW-0547">Nucleotide-binding</keyword>
<keyword evidence="9" id="KW-0812">Transmembrane</keyword>
<keyword evidence="6 12" id="KW-0418">Kinase</keyword>
<sequence>MQRRFVTDIEAAVALIRKLASEAAADLDRGKIDAVQSTGAAAVSRLREALLFLHAAPAPAAGPMPPSNSRREGPWVIGMTLLATLLVAEYLLTDPGWDARVRLLAALLLLATCLSRYLPLLAGAAAACFLALVPLTGTGLPQCLAIAAMYACLTWQLMLRGGRGAGILFALFTTALAIALLLRDPVNLPVNIGTVALSAFCARAWSGYRVDELDALAVARDLEAEFSAIFDAALAGEKLVLARALHDATSHSIGAMAIQANAAAALLDTDPDGARRALSIIDAVGLESGETIHALLREDAERATRVDDGTLARLLETLSAAGLVLDLENTAAYDTALPPLLFRALAEALFNAARHAPGSVVRVRLASDVPGARVLVENGPGTTAPGTGTGFGLLGLAEETALAGGTLHHGPTPGGGFRVEVFVPATGILSPRLRPASTEDP</sequence>
<evidence type="ECO:0000256" key="2">
    <source>
        <dbReference type="ARBA" id="ARBA00012438"/>
    </source>
</evidence>
<keyword evidence="9" id="KW-1133">Transmembrane helix</keyword>
<dbReference type="Gene3D" id="1.20.5.1930">
    <property type="match status" value="1"/>
</dbReference>
<evidence type="ECO:0000256" key="4">
    <source>
        <dbReference type="ARBA" id="ARBA00022679"/>
    </source>
</evidence>
<dbReference type="InterPro" id="IPR050482">
    <property type="entry name" value="Sensor_HK_TwoCompSys"/>
</dbReference>
<accession>A0A839QIB1</accession>
<dbReference type="GO" id="GO:0000155">
    <property type="term" value="F:phosphorelay sensor kinase activity"/>
    <property type="evidence" value="ECO:0007669"/>
    <property type="project" value="InterPro"/>
</dbReference>
<keyword evidence="4" id="KW-0808">Transferase</keyword>
<evidence type="ECO:0000259" key="11">
    <source>
        <dbReference type="Pfam" id="PF07730"/>
    </source>
</evidence>
<evidence type="ECO:0000256" key="5">
    <source>
        <dbReference type="ARBA" id="ARBA00022741"/>
    </source>
</evidence>
<evidence type="ECO:0000256" key="3">
    <source>
        <dbReference type="ARBA" id="ARBA00022553"/>
    </source>
</evidence>
<dbReference type="EC" id="2.7.13.3" evidence="2"/>
<keyword evidence="3" id="KW-0597">Phosphoprotein</keyword>
<dbReference type="Pfam" id="PF02518">
    <property type="entry name" value="HATPase_c"/>
    <property type="match status" value="1"/>
</dbReference>
<name>A0A839QIB1_9MICC</name>
<keyword evidence="8" id="KW-0902">Two-component regulatory system</keyword>
<dbReference type="RefSeq" id="WP_183511330.1">
    <property type="nucleotide sequence ID" value="NZ_BAABGK010000002.1"/>
</dbReference>
<dbReference type="Pfam" id="PF07730">
    <property type="entry name" value="HisKA_3"/>
    <property type="match status" value="1"/>
</dbReference>